<dbReference type="Proteomes" id="UP001308179">
    <property type="component" value="Unassembled WGS sequence"/>
</dbReference>
<feature type="non-terminal residue" evidence="2">
    <location>
        <position position="229"/>
    </location>
</feature>
<keyword evidence="3" id="KW-1185">Reference proteome</keyword>
<evidence type="ECO:0000256" key="1">
    <source>
        <dbReference type="SAM" id="MobiDB-lite"/>
    </source>
</evidence>
<dbReference type="EMBL" id="JAVRRR010000886">
    <property type="protein sequence ID" value="KAK5140126.1"/>
    <property type="molecule type" value="Genomic_DNA"/>
</dbReference>
<evidence type="ECO:0000313" key="2">
    <source>
        <dbReference type="EMBL" id="KAK5140126.1"/>
    </source>
</evidence>
<organism evidence="2 3">
    <name type="scientific">Rachicladosporium monterosium</name>
    <dbReference type="NCBI Taxonomy" id="1507873"/>
    <lineage>
        <taxon>Eukaryota</taxon>
        <taxon>Fungi</taxon>
        <taxon>Dikarya</taxon>
        <taxon>Ascomycota</taxon>
        <taxon>Pezizomycotina</taxon>
        <taxon>Dothideomycetes</taxon>
        <taxon>Dothideomycetidae</taxon>
        <taxon>Cladosporiales</taxon>
        <taxon>Cladosporiaceae</taxon>
        <taxon>Rachicladosporium</taxon>
    </lineage>
</organism>
<accession>A0ABR0KXF6</accession>
<sequence>MDLHSKTAKSFKARQSNGRAIKRSSSERSSSSSGIHVGTVPRRTPEPKVEDDAEGGEEPPAPVETATLEGRRCRVVAGHVLIIKLRPHQAAMLSGDTTKVKPEDVDVDAVTNDDGNADGRNARGTFSRDHTLRHPETKWVHRGQGRYLPVTEVQRDEAAVPERRTSRNGRSWREDFDRSVKVKDEQLGCEDLQPTASNSESIVPAARRVTEPGGLVELSKQAPPIPKKR</sequence>
<reference evidence="2 3" key="1">
    <citation type="submission" date="2023-08" db="EMBL/GenBank/DDBJ databases">
        <title>Black Yeasts Isolated from many extreme environments.</title>
        <authorList>
            <person name="Coleine C."/>
            <person name="Stajich J.E."/>
            <person name="Selbmann L."/>
        </authorList>
    </citation>
    <scope>NUCLEOTIDE SEQUENCE [LARGE SCALE GENOMIC DNA]</scope>
    <source>
        <strain evidence="2 3">CCFEE 5386</strain>
    </source>
</reference>
<gene>
    <name evidence="2" type="ORF">LTR32_006984</name>
</gene>
<feature type="region of interest" description="Disordered" evidence="1">
    <location>
        <begin position="190"/>
        <end position="229"/>
    </location>
</feature>
<comment type="caution">
    <text evidence="2">The sequence shown here is derived from an EMBL/GenBank/DDBJ whole genome shotgun (WGS) entry which is preliminary data.</text>
</comment>
<feature type="compositionally biased region" description="Basic residues" evidence="1">
    <location>
        <begin position="1"/>
        <end position="12"/>
    </location>
</feature>
<name>A0ABR0KXF6_9PEZI</name>
<protein>
    <submittedName>
        <fullName evidence="2">Uncharacterized protein</fullName>
    </submittedName>
</protein>
<feature type="region of interest" description="Disordered" evidence="1">
    <location>
        <begin position="1"/>
        <end position="67"/>
    </location>
</feature>
<evidence type="ECO:0000313" key="3">
    <source>
        <dbReference type="Proteomes" id="UP001308179"/>
    </source>
</evidence>
<proteinExistence type="predicted"/>